<evidence type="ECO:0000256" key="1">
    <source>
        <dbReference type="SAM" id="MobiDB-lite"/>
    </source>
</evidence>
<evidence type="ECO:0000313" key="2">
    <source>
        <dbReference type="EMBL" id="KAG8179873.1"/>
    </source>
</evidence>
<organism evidence="2 3">
    <name type="scientific">Oedothorax gibbosus</name>
    <dbReference type="NCBI Taxonomy" id="931172"/>
    <lineage>
        <taxon>Eukaryota</taxon>
        <taxon>Metazoa</taxon>
        <taxon>Ecdysozoa</taxon>
        <taxon>Arthropoda</taxon>
        <taxon>Chelicerata</taxon>
        <taxon>Arachnida</taxon>
        <taxon>Araneae</taxon>
        <taxon>Araneomorphae</taxon>
        <taxon>Entelegynae</taxon>
        <taxon>Araneoidea</taxon>
        <taxon>Linyphiidae</taxon>
        <taxon>Erigoninae</taxon>
        <taxon>Oedothorax</taxon>
    </lineage>
</organism>
<name>A0AAV6U7Q8_9ARAC</name>
<dbReference type="AlphaFoldDB" id="A0AAV6U7Q8"/>
<gene>
    <name evidence="2" type="ORF">JTE90_007053</name>
</gene>
<protein>
    <submittedName>
        <fullName evidence="2">Uncharacterized protein</fullName>
    </submittedName>
</protein>
<accession>A0AAV6U7Q8</accession>
<dbReference type="EMBL" id="JAFNEN010000599">
    <property type="protein sequence ID" value="KAG8179873.1"/>
    <property type="molecule type" value="Genomic_DNA"/>
</dbReference>
<proteinExistence type="predicted"/>
<keyword evidence="3" id="KW-1185">Reference proteome</keyword>
<feature type="compositionally biased region" description="Polar residues" evidence="1">
    <location>
        <begin position="23"/>
        <end position="32"/>
    </location>
</feature>
<feature type="compositionally biased region" description="Polar residues" evidence="1">
    <location>
        <begin position="44"/>
        <end position="53"/>
    </location>
</feature>
<sequence length="86" mass="9905">MEKDDNETCHGFFSTRPLIGRSLKNSSSDPIFSSSGTHSRRSSAKTTWHQNNATRKKRVQVQLLLFLGGNIDQQHQRRFGRQDMRS</sequence>
<comment type="caution">
    <text evidence="2">The sequence shown here is derived from an EMBL/GenBank/DDBJ whole genome shotgun (WGS) entry which is preliminary data.</text>
</comment>
<dbReference type="Proteomes" id="UP000827092">
    <property type="component" value="Unassembled WGS sequence"/>
</dbReference>
<reference evidence="2 3" key="1">
    <citation type="journal article" date="2022" name="Nat. Ecol. Evol.">
        <title>A masculinizing supergene underlies an exaggerated male reproductive morph in a spider.</title>
        <authorList>
            <person name="Hendrickx F."/>
            <person name="De Corte Z."/>
            <person name="Sonet G."/>
            <person name="Van Belleghem S.M."/>
            <person name="Kostlbacher S."/>
            <person name="Vangestel C."/>
        </authorList>
    </citation>
    <scope>NUCLEOTIDE SEQUENCE [LARGE SCALE GENOMIC DNA]</scope>
    <source>
        <strain evidence="2">W744_W776</strain>
    </source>
</reference>
<evidence type="ECO:0000313" key="3">
    <source>
        <dbReference type="Proteomes" id="UP000827092"/>
    </source>
</evidence>
<feature type="region of interest" description="Disordered" evidence="1">
    <location>
        <begin position="19"/>
        <end position="55"/>
    </location>
</feature>